<organism evidence="2 3">
    <name type="scientific">Halorubrum alkaliphilum</name>
    <dbReference type="NCBI Taxonomy" id="261290"/>
    <lineage>
        <taxon>Archaea</taxon>
        <taxon>Methanobacteriati</taxon>
        <taxon>Methanobacteriota</taxon>
        <taxon>Stenosarchaea group</taxon>
        <taxon>Halobacteria</taxon>
        <taxon>Halobacteriales</taxon>
        <taxon>Haloferacaceae</taxon>
        <taxon>Halorubrum</taxon>
    </lineage>
</organism>
<sequence length="177" mass="18930">MTDDSTEHVPDAVTSLIRESRLVFGAVLVDGTTRIVERLDRGEFDADEAEMALATAFTSANADLVPFVTDEDRPDGGSTDATEGPDRESDRITTVADALIAIADAHTYYLLCNTEPGAWKRIRNAADGGFDSDAGTDGSAADRYRVADDLVDEATERIGDLPDSVTGTEIEVIDWSG</sequence>
<dbReference type="OrthoDB" id="349293at2157"/>
<protein>
    <submittedName>
        <fullName evidence="2">Uncharacterized protein</fullName>
    </submittedName>
</protein>
<proteinExistence type="predicted"/>
<comment type="caution">
    <text evidence="2">The sequence shown here is derived from an EMBL/GenBank/DDBJ whole genome shotgun (WGS) entry which is preliminary data.</text>
</comment>
<dbReference type="AlphaFoldDB" id="A0A8T4GG84"/>
<keyword evidence="3" id="KW-1185">Reference proteome</keyword>
<reference evidence="2" key="1">
    <citation type="submission" date="2021-03" db="EMBL/GenBank/DDBJ databases">
        <title>Genomic Encyclopedia of Type Strains, Phase IV (KMG-IV): sequencing the most valuable type-strain genomes for metagenomic binning, comparative biology and taxonomic classification.</title>
        <authorList>
            <person name="Goeker M."/>
        </authorList>
    </citation>
    <scope>NUCLEOTIDE SEQUENCE</scope>
    <source>
        <strain evidence="2">DSM 23564</strain>
    </source>
</reference>
<dbReference type="RefSeq" id="WP_209485994.1">
    <property type="nucleotide sequence ID" value="NZ_JAGGKQ010000017.1"/>
</dbReference>
<dbReference type="EMBL" id="JAGGKQ010000017">
    <property type="protein sequence ID" value="MBP1923216.1"/>
    <property type="molecule type" value="Genomic_DNA"/>
</dbReference>
<evidence type="ECO:0000313" key="2">
    <source>
        <dbReference type="EMBL" id="MBP1923216.1"/>
    </source>
</evidence>
<evidence type="ECO:0000313" key="3">
    <source>
        <dbReference type="Proteomes" id="UP000823588"/>
    </source>
</evidence>
<name>A0A8T4GG84_9EURY</name>
<feature type="region of interest" description="Disordered" evidence="1">
    <location>
        <begin position="67"/>
        <end position="88"/>
    </location>
</feature>
<dbReference type="Proteomes" id="UP000823588">
    <property type="component" value="Unassembled WGS sequence"/>
</dbReference>
<gene>
    <name evidence="2" type="ORF">J2751_002255</name>
</gene>
<evidence type="ECO:0000256" key="1">
    <source>
        <dbReference type="SAM" id="MobiDB-lite"/>
    </source>
</evidence>
<accession>A0A8T4GG84</accession>